<evidence type="ECO:0000313" key="1">
    <source>
        <dbReference type="EMBL" id="CAA0101296.1"/>
    </source>
</evidence>
<keyword evidence="2" id="KW-1185">Reference proteome</keyword>
<proteinExistence type="predicted"/>
<sequence>MIAPRTLAQRLEDARVAQLVAAIVATLKPLFPGVEVRELPGRIDISDIIAGDIFPPPMIGVTFQRVRQPINVGGSFDLPVELVAYIVTEEMAIGSRAERRETIAHALGFGLFEILADPDLTLPRWGLTSISLPEDAEMRPLVTAASFGKGVGYYTLTWRQSLKGLGGDPLERMPYTAVEAVEDGEIVLFPPDLSGAPV</sequence>
<name>A0A5S9PCN1_9HYPH</name>
<gene>
    <name evidence="1" type="ORF">STARVERO_02743</name>
</gene>
<protein>
    <submittedName>
        <fullName evidence="1">Uncharacterized protein</fullName>
    </submittedName>
</protein>
<evidence type="ECO:0000313" key="2">
    <source>
        <dbReference type="Proteomes" id="UP000433050"/>
    </source>
</evidence>
<accession>A0A5S9PCN1</accession>
<reference evidence="1 2" key="1">
    <citation type="submission" date="2019-12" db="EMBL/GenBank/DDBJ databases">
        <authorList>
            <person name="Reyes-Prieto M."/>
        </authorList>
    </citation>
    <scope>NUCLEOTIDE SEQUENCE [LARGE SCALE GENOMIC DNA]</scope>
    <source>
        <strain evidence="1">HF14-78462</strain>
    </source>
</reference>
<organism evidence="1 2">
    <name type="scientific">Starkeya nomas</name>
    <dbReference type="NCBI Taxonomy" id="2666134"/>
    <lineage>
        <taxon>Bacteria</taxon>
        <taxon>Pseudomonadati</taxon>
        <taxon>Pseudomonadota</taxon>
        <taxon>Alphaproteobacteria</taxon>
        <taxon>Hyphomicrobiales</taxon>
        <taxon>Xanthobacteraceae</taxon>
        <taxon>Starkeya</taxon>
    </lineage>
</organism>
<dbReference type="AlphaFoldDB" id="A0A5S9PCN1"/>
<dbReference type="EMBL" id="CACSAS010000001">
    <property type="protein sequence ID" value="CAA0101296.1"/>
    <property type="molecule type" value="Genomic_DNA"/>
</dbReference>
<dbReference type="RefSeq" id="WP_159599465.1">
    <property type="nucleotide sequence ID" value="NZ_CACSAS010000001.1"/>
</dbReference>
<dbReference type="Proteomes" id="UP000433050">
    <property type="component" value="Unassembled WGS sequence"/>
</dbReference>